<protein>
    <submittedName>
        <fullName evidence="12">EAL domain-containing protein</fullName>
    </submittedName>
</protein>
<dbReference type="NCBIfam" id="TIGR00254">
    <property type="entry name" value="GGDEF"/>
    <property type="match status" value="1"/>
</dbReference>
<dbReference type="PROSITE" id="PS50887">
    <property type="entry name" value="GGDEF"/>
    <property type="match status" value="1"/>
</dbReference>
<reference evidence="12 13" key="1">
    <citation type="submission" date="2023-02" db="EMBL/GenBank/DDBJ databases">
        <title>Bacterial whole genomic sequence of Curvibacter sp. HBC61.</title>
        <authorList>
            <person name="Le V."/>
            <person name="Ko S.-R."/>
            <person name="Ahn C.-Y."/>
            <person name="Oh H.-M."/>
        </authorList>
    </citation>
    <scope>NUCLEOTIDE SEQUENCE [LARGE SCALE GENOMIC DNA]</scope>
    <source>
        <strain evidence="12 13">HBC61</strain>
    </source>
</reference>
<evidence type="ECO:0000313" key="13">
    <source>
        <dbReference type="Proteomes" id="UP001528673"/>
    </source>
</evidence>
<evidence type="ECO:0000256" key="3">
    <source>
        <dbReference type="ARBA" id="ARBA00022692"/>
    </source>
</evidence>
<dbReference type="NCBIfam" id="TIGR00229">
    <property type="entry name" value="sensory_box"/>
    <property type="match status" value="2"/>
</dbReference>
<dbReference type="InterPro" id="IPR000700">
    <property type="entry name" value="PAS-assoc_C"/>
</dbReference>
<dbReference type="InterPro" id="IPR029787">
    <property type="entry name" value="Nucleotide_cyclase"/>
</dbReference>
<dbReference type="InterPro" id="IPR033480">
    <property type="entry name" value="sCache_2"/>
</dbReference>
<dbReference type="PROSITE" id="PS50113">
    <property type="entry name" value="PAC"/>
    <property type="match status" value="2"/>
</dbReference>
<dbReference type="InterPro" id="IPR013656">
    <property type="entry name" value="PAS_4"/>
</dbReference>
<dbReference type="Pfam" id="PF13426">
    <property type="entry name" value="PAS_9"/>
    <property type="match status" value="1"/>
</dbReference>
<accession>A0ABT5N001</accession>
<dbReference type="Pfam" id="PF00990">
    <property type="entry name" value="GGDEF"/>
    <property type="match status" value="1"/>
</dbReference>
<gene>
    <name evidence="12" type="ORF">PSQ40_12775</name>
</gene>
<feature type="domain" description="PAS" evidence="8">
    <location>
        <begin position="420"/>
        <end position="477"/>
    </location>
</feature>
<dbReference type="InterPro" id="IPR000160">
    <property type="entry name" value="GGDEF_dom"/>
</dbReference>
<dbReference type="SMART" id="SM00086">
    <property type="entry name" value="PAC"/>
    <property type="match status" value="2"/>
</dbReference>
<keyword evidence="13" id="KW-1185">Reference proteome</keyword>
<dbReference type="InterPro" id="IPR043128">
    <property type="entry name" value="Rev_trsase/Diguanyl_cyclase"/>
</dbReference>
<dbReference type="Pfam" id="PF08269">
    <property type="entry name" value="dCache_2"/>
    <property type="match status" value="1"/>
</dbReference>
<comment type="caution">
    <text evidence="12">The sequence shown here is derived from an EMBL/GenBank/DDBJ whole genome shotgun (WGS) entry which is preliminary data.</text>
</comment>
<dbReference type="Gene3D" id="3.30.70.270">
    <property type="match status" value="1"/>
</dbReference>
<feature type="domain" description="PAC" evidence="9">
    <location>
        <begin position="491"/>
        <end position="545"/>
    </location>
</feature>
<dbReference type="SUPFAM" id="SSF55785">
    <property type="entry name" value="PYP-like sensor domain (PAS domain)"/>
    <property type="match status" value="2"/>
</dbReference>
<dbReference type="CDD" id="cd01948">
    <property type="entry name" value="EAL"/>
    <property type="match status" value="1"/>
</dbReference>
<feature type="transmembrane region" description="Helical" evidence="7">
    <location>
        <begin position="33"/>
        <end position="55"/>
    </location>
</feature>
<keyword evidence="4 7" id="KW-1133">Transmembrane helix</keyword>
<organism evidence="12 13">
    <name type="scientific">Curvibacter cyanobacteriorum</name>
    <dbReference type="NCBI Taxonomy" id="3026422"/>
    <lineage>
        <taxon>Bacteria</taxon>
        <taxon>Pseudomonadati</taxon>
        <taxon>Pseudomonadota</taxon>
        <taxon>Betaproteobacteria</taxon>
        <taxon>Burkholderiales</taxon>
        <taxon>Comamonadaceae</taxon>
        <taxon>Curvibacter</taxon>
    </lineage>
</organism>
<dbReference type="InterPro" id="IPR001610">
    <property type="entry name" value="PAC"/>
</dbReference>
<dbReference type="InterPro" id="IPR052155">
    <property type="entry name" value="Biofilm_reg_signaling"/>
</dbReference>
<proteinExistence type="predicted"/>
<dbReference type="RefSeq" id="WP_273951904.1">
    <property type="nucleotide sequence ID" value="NZ_JAQSIP010000005.1"/>
</dbReference>
<evidence type="ECO:0000259" key="9">
    <source>
        <dbReference type="PROSITE" id="PS50113"/>
    </source>
</evidence>
<dbReference type="SUPFAM" id="SSF55073">
    <property type="entry name" value="Nucleotide cyclase"/>
    <property type="match status" value="1"/>
</dbReference>
<evidence type="ECO:0000259" key="8">
    <source>
        <dbReference type="PROSITE" id="PS50112"/>
    </source>
</evidence>
<dbReference type="Gene3D" id="3.30.450.20">
    <property type="entry name" value="PAS domain"/>
    <property type="match status" value="4"/>
</dbReference>
<name>A0ABT5N001_9BURK</name>
<evidence type="ECO:0000256" key="2">
    <source>
        <dbReference type="ARBA" id="ARBA00022475"/>
    </source>
</evidence>
<dbReference type="SUPFAM" id="SSF141868">
    <property type="entry name" value="EAL domain-like"/>
    <property type="match status" value="1"/>
</dbReference>
<dbReference type="InterPro" id="IPR000014">
    <property type="entry name" value="PAS"/>
</dbReference>
<dbReference type="PANTHER" id="PTHR44757">
    <property type="entry name" value="DIGUANYLATE CYCLASE DGCP"/>
    <property type="match status" value="1"/>
</dbReference>
<evidence type="ECO:0000256" key="6">
    <source>
        <dbReference type="SAM" id="MobiDB-lite"/>
    </source>
</evidence>
<dbReference type="Pfam" id="PF00563">
    <property type="entry name" value="EAL"/>
    <property type="match status" value="1"/>
</dbReference>
<evidence type="ECO:0000259" key="10">
    <source>
        <dbReference type="PROSITE" id="PS50883"/>
    </source>
</evidence>
<dbReference type="Pfam" id="PF08448">
    <property type="entry name" value="PAS_4"/>
    <property type="match status" value="1"/>
</dbReference>
<feature type="region of interest" description="Disordered" evidence="6">
    <location>
        <begin position="1"/>
        <end position="20"/>
    </location>
</feature>
<dbReference type="SMART" id="SM00052">
    <property type="entry name" value="EAL"/>
    <property type="match status" value="1"/>
</dbReference>
<feature type="domain" description="GGDEF" evidence="11">
    <location>
        <begin position="698"/>
        <end position="835"/>
    </location>
</feature>
<sequence>MSTDPRPPSASPQPDAGRRPQRLLASEQNVPRLHLIGTLLIVLGLTLALTGFFSWQNLSEQSASLHRVEAVIERQQHARLNAEMESALSYLTFVRSRTEQVLRQSLTTQVDGAMQVVEAIYQHESPRRPAAEVKRLIIEALRQVRFYEGRGYYFIDDMDGRFVLLPTAPHLEGKLLPDNRDDTGHRIMQGLIEAARQPRGQGFSHYRWYLPDQPQQMADKLAYVRHFAPYGWLIGAGDYTYKWEELQQREALDHLRSLRFGSSGYFGLLDSSGRSLLSPANASLEGKHYSELPPTERQALAKMHQVAQNGGGFLRYEWPHPKTGQIAHKTALIKTIQPWGWVVAATVFDDELHEALAQERQSYEQGSTQRHMTQLLAVLAALLVALGGSLLFSRWSRRLFRAYHLQNERHIAALRQQAAELRTLTRAMDQSPVSILITDTERRLRYVNPEFERLSGYSASEVLGQTPDFLRLSHRADGQYEALWQALNAGQSWQGELPTRCKDGRTQWHSVQVSPIFDDQGQTVHFLGILEDITERREMDAELRIAATAFESQEGMMVSDSRGVILKVNQAFCDITGYSSDEAVGQTPKLLKSGRHDDAFYAKLWSAVITEGQWRGEIWNRRKNGEIFPEWLTITAVKSQDGAVTHYVSTLTDITQRKAAENEIRHLAFFDPLTGLPNRRLLLDRLRQALASSQRRQRNGALIFIDLDNFKTLNDTLGHDKGDLLLQQVAQRLKAGVRETDTVSRLGGDEFVVMLEGLDAGNAEAAHQAESVGETLREALNQPYDLNGNEYHCSPSMGITLFDRQSHLDEMLQRADLAMYQAKAAGRNTLRFFDPTMQALVAERAALEADLRVAIRDGQLLLYYQAQVSAAGQVVGAEALVRWRHPQRGLVSPADFIPLAEDTGLILPLGLWVLAEGCRQLAQWAHEPERAHLTLAINVSARQYRQPDFVEQVLATLAATGAPAGRLKLELTESLLLHDVEDIITKMTALQKHGVGFSLDDFGTGYSSLSYLKRLPLDQLKIDQSFVRDLLVDSNDATIARTIVALGKNLGLSVIAEGVETAAQRDCLASYGCDAYQGYLYGRPGPASELPTHAEV</sequence>
<keyword evidence="3 7" id="KW-0812">Transmembrane</keyword>
<dbReference type="Gene3D" id="3.20.20.450">
    <property type="entry name" value="EAL domain"/>
    <property type="match status" value="1"/>
</dbReference>
<dbReference type="InterPro" id="IPR035919">
    <property type="entry name" value="EAL_sf"/>
</dbReference>
<feature type="domain" description="EAL" evidence="10">
    <location>
        <begin position="844"/>
        <end position="1096"/>
    </location>
</feature>
<dbReference type="InterPro" id="IPR035965">
    <property type="entry name" value="PAS-like_dom_sf"/>
</dbReference>
<dbReference type="SMART" id="SM01049">
    <property type="entry name" value="Cache_2"/>
    <property type="match status" value="2"/>
</dbReference>
<evidence type="ECO:0000256" key="4">
    <source>
        <dbReference type="ARBA" id="ARBA00022989"/>
    </source>
</evidence>
<dbReference type="InterPro" id="IPR001633">
    <property type="entry name" value="EAL_dom"/>
</dbReference>
<feature type="transmembrane region" description="Helical" evidence="7">
    <location>
        <begin position="375"/>
        <end position="395"/>
    </location>
</feature>
<dbReference type="CDD" id="cd00130">
    <property type="entry name" value="PAS"/>
    <property type="match status" value="2"/>
</dbReference>
<keyword evidence="2" id="KW-1003">Cell membrane</keyword>
<dbReference type="PROSITE" id="PS50883">
    <property type="entry name" value="EAL"/>
    <property type="match status" value="1"/>
</dbReference>
<feature type="domain" description="PAS" evidence="8">
    <location>
        <begin position="541"/>
        <end position="587"/>
    </location>
</feature>
<dbReference type="PANTHER" id="PTHR44757:SF2">
    <property type="entry name" value="BIOFILM ARCHITECTURE MAINTENANCE PROTEIN MBAA"/>
    <property type="match status" value="1"/>
</dbReference>
<evidence type="ECO:0000256" key="7">
    <source>
        <dbReference type="SAM" id="Phobius"/>
    </source>
</evidence>
<comment type="subcellular location">
    <subcellularLocation>
        <location evidence="1">Cell membrane</location>
        <topology evidence="1">Multi-pass membrane protein</topology>
    </subcellularLocation>
</comment>
<dbReference type="PROSITE" id="PS50112">
    <property type="entry name" value="PAS"/>
    <property type="match status" value="2"/>
</dbReference>
<evidence type="ECO:0000259" key="11">
    <source>
        <dbReference type="PROSITE" id="PS50887"/>
    </source>
</evidence>
<feature type="domain" description="PAC" evidence="9">
    <location>
        <begin position="614"/>
        <end position="666"/>
    </location>
</feature>
<dbReference type="CDD" id="cd01949">
    <property type="entry name" value="GGDEF"/>
    <property type="match status" value="1"/>
</dbReference>
<dbReference type="SMART" id="SM00267">
    <property type="entry name" value="GGDEF"/>
    <property type="match status" value="1"/>
</dbReference>
<dbReference type="Proteomes" id="UP001528673">
    <property type="component" value="Unassembled WGS sequence"/>
</dbReference>
<dbReference type="EMBL" id="JAQSIP010000005">
    <property type="protein sequence ID" value="MDD0839450.1"/>
    <property type="molecule type" value="Genomic_DNA"/>
</dbReference>
<evidence type="ECO:0000313" key="12">
    <source>
        <dbReference type="EMBL" id="MDD0839450.1"/>
    </source>
</evidence>
<evidence type="ECO:0000256" key="5">
    <source>
        <dbReference type="ARBA" id="ARBA00023136"/>
    </source>
</evidence>
<dbReference type="SMART" id="SM00091">
    <property type="entry name" value="PAS"/>
    <property type="match status" value="2"/>
</dbReference>
<feature type="compositionally biased region" description="Pro residues" evidence="6">
    <location>
        <begin position="1"/>
        <end position="11"/>
    </location>
</feature>
<evidence type="ECO:0000256" key="1">
    <source>
        <dbReference type="ARBA" id="ARBA00004651"/>
    </source>
</evidence>
<keyword evidence="5 7" id="KW-0472">Membrane</keyword>
<dbReference type="InterPro" id="IPR004010">
    <property type="entry name" value="Double_Cache_2"/>
</dbReference>